<comment type="subcellular location">
    <subcellularLocation>
        <location evidence="1">Nucleus</location>
    </subcellularLocation>
</comment>
<dbReference type="STRING" id="50990.A0A4Y7PJG1"/>
<dbReference type="InterPro" id="IPR011263">
    <property type="entry name" value="DNA-dir_RNA_pol_RpoA/D/Rpb3"/>
</dbReference>
<organism evidence="8 10">
    <name type="scientific">Rickenella mellea</name>
    <dbReference type="NCBI Taxonomy" id="50990"/>
    <lineage>
        <taxon>Eukaryota</taxon>
        <taxon>Fungi</taxon>
        <taxon>Dikarya</taxon>
        <taxon>Basidiomycota</taxon>
        <taxon>Agaricomycotina</taxon>
        <taxon>Agaricomycetes</taxon>
        <taxon>Hymenochaetales</taxon>
        <taxon>Rickenellaceae</taxon>
        <taxon>Rickenella</taxon>
    </lineage>
</organism>
<dbReference type="PANTHER" id="PTHR11800">
    <property type="entry name" value="DNA-DIRECTED RNA POLYMERASE"/>
    <property type="match status" value="1"/>
</dbReference>
<dbReference type="HAMAP" id="MF_00320">
    <property type="entry name" value="RNApol_arch_Rpo3"/>
    <property type="match status" value="1"/>
</dbReference>
<keyword evidence="5" id="KW-0539">Nucleus</keyword>
<dbReference type="OrthoDB" id="270173at2759"/>
<gene>
    <name evidence="9" type="ORF">BD410DRAFT_795117</name>
    <name evidence="8" type="ORF">BD410DRAFT_796838</name>
</gene>
<evidence type="ECO:0000313" key="9">
    <source>
        <dbReference type="EMBL" id="TDL16627.1"/>
    </source>
</evidence>
<evidence type="ECO:0000313" key="10">
    <source>
        <dbReference type="Proteomes" id="UP000294933"/>
    </source>
</evidence>
<dbReference type="GO" id="GO:0005736">
    <property type="term" value="C:RNA polymerase I complex"/>
    <property type="evidence" value="ECO:0007669"/>
    <property type="project" value="TreeGrafter"/>
</dbReference>
<comment type="similarity">
    <text evidence="6">Belongs to the archaeal Rpo3/eukaryotic RPB3 RNA polymerase subunit family.</text>
</comment>
<dbReference type="EMBL" id="ML170238">
    <property type="protein sequence ID" value="TDL16627.1"/>
    <property type="molecule type" value="Genomic_DNA"/>
</dbReference>
<dbReference type="NCBIfam" id="NF001988">
    <property type="entry name" value="PRK00783.1"/>
    <property type="match status" value="1"/>
</dbReference>
<dbReference type="GO" id="GO:0005666">
    <property type="term" value="C:RNA polymerase III complex"/>
    <property type="evidence" value="ECO:0007669"/>
    <property type="project" value="TreeGrafter"/>
</dbReference>
<proteinExistence type="inferred from homology"/>
<dbReference type="VEuPathDB" id="FungiDB:BD410DRAFT_796838"/>
<evidence type="ECO:0000256" key="1">
    <source>
        <dbReference type="ARBA" id="ARBA00004123"/>
    </source>
</evidence>
<dbReference type="SUPFAM" id="SSF56553">
    <property type="entry name" value="Insert subdomain of RNA polymerase alpha subunit"/>
    <property type="match status" value="1"/>
</dbReference>
<dbReference type="GO" id="GO:0006351">
    <property type="term" value="P:DNA-templated transcription"/>
    <property type="evidence" value="ECO:0007669"/>
    <property type="project" value="InterPro"/>
</dbReference>
<evidence type="ECO:0000256" key="3">
    <source>
        <dbReference type="ARBA" id="ARBA00022478"/>
    </source>
</evidence>
<dbReference type="GO" id="GO:0046983">
    <property type="term" value="F:protein dimerization activity"/>
    <property type="evidence" value="ECO:0007669"/>
    <property type="project" value="InterPro"/>
</dbReference>
<dbReference type="Pfam" id="PF01000">
    <property type="entry name" value="RNA_pol_A_bac"/>
    <property type="match status" value="1"/>
</dbReference>
<feature type="domain" description="DNA-directed RNA polymerase RpoA/D/Rpb3-type" evidence="7">
    <location>
        <begin position="57"/>
        <end position="339"/>
    </location>
</feature>
<dbReference type="AlphaFoldDB" id="A0A4Y7PJG1"/>
<dbReference type="PANTHER" id="PTHR11800:SF13">
    <property type="entry name" value="DNA-DIRECTED RNA POLYMERASES I AND III SUBUNIT RPAC1"/>
    <property type="match status" value="1"/>
</dbReference>
<dbReference type="InterPro" id="IPR022842">
    <property type="entry name" value="RNAP_Rpo3/Rpb3/RPAC1"/>
</dbReference>
<keyword evidence="10" id="KW-1185">Reference proteome</keyword>
<evidence type="ECO:0000256" key="6">
    <source>
        <dbReference type="ARBA" id="ARBA00025804"/>
    </source>
</evidence>
<dbReference type="InterPro" id="IPR033901">
    <property type="entry name" value="RNAPI/III_AC40"/>
</dbReference>
<dbReference type="InterPro" id="IPR036643">
    <property type="entry name" value="RNApol_insert_sf"/>
</dbReference>
<protein>
    <recommendedName>
        <fullName evidence="2">DNA-directed RNA polymerases I and III subunit RPAC1</fullName>
    </recommendedName>
</protein>
<dbReference type="SUPFAM" id="SSF55257">
    <property type="entry name" value="RBP11-like subunits of RNA polymerase"/>
    <property type="match status" value="1"/>
</dbReference>
<dbReference type="InterPro" id="IPR050518">
    <property type="entry name" value="Rpo3/RPB3_RNA_Pol_subunit"/>
</dbReference>
<dbReference type="Pfam" id="PF01193">
    <property type="entry name" value="RNA_pol_L"/>
    <property type="match status" value="1"/>
</dbReference>
<keyword evidence="4" id="KW-0804">Transcription</keyword>
<dbReference type="Proteomes" id="UP000294933">
    <property type="component" value="Unassembled WGS sequence"/>
</dbReference>
<name>A0A4Y7PJG1_9AGAM</name>
<sequence>MPSAVDRRRLVGVHPERVSDVSSTDFPGHYPGEDNSWDLEKFRKNLRVDITRLSNRSIEFDLVGVDASIANAFRRIMIAEVPTICIEHVYVWNNTSVMQDEVFAHRLGLVPLNVDPELFEMKTPTDSATDRNTLVFKLDVTCTRKQKAPPDPTDDNVLYDHSSVTAGDLVWVPQGEQVELPVFIAKPPAPTNPNIVLVKLRPGQEVSMELHAIKGVGKDHAKWTPVATASYRLLPSVTLDPSKPVPPHRADKFAKCFSPGVIEVDSTTKAVRVNEQALRGESMSREVFRHPEFEGCAKLGRFRDHFLFNVESEGPYTPERIFPTSIRIMREKIAVLRKAAQALLADSDDGAMDATSERVSVEQGINVASTSEGTSGDVVMMET</sequence>
<dbReference type="GO" id="GO:0055029">
    <property type="term" value="C:nuclear DNA-directed RNA polymerase complex"/>
    <property type="evidence" value="ECO:0007669"/>
    <property type="project" value="UniProtKB-ARBA"/>
</dbReference>
<dbReference type="SMART" id="SM00662">
    <property type="entry name" value="RPOLD"/>
    <property type="match status" value="1"/>
</dbReference>
<evidence type="ECO:0000256" key="4">
    <source>
        <dbReference type="ARBA" id="ARBA00023163"/>
    </source>
</evidence>
<dbReference type="Gene3D" id="2.170.120.12">
    <property type="entry name" value="DNA-directed RNA polymerase, insert domain"/>
    <property type="match status" value="1"/>
</dbReference>
<dbReference type="Gene3D" id="3.30.1360.10">
    <property type="entry name" value="RNA polymerase, RBP11-like subunit"/>
    <property type="match status" value="1"/>
</dbReference>
<keyword evidence="3" id="KW-0240">DNA-directed RNA polymerase</keyword>
<reference evidence="8 10" key="1">
    <citation type="submission" date="2018-06" db="EMBL/GenBank/DDBJ databases">
        <title>A transcriptomic atlas of mushroom development highlights an independent origin of complex multicellularity.</title>
        <authorList>
            <consortium name="DOE Joint Genome Institute"/>
            <person name="Krizsan K."/>
            <person name="Almasi E."/>
            <person name="Merenyi Z."/>
            <person name="Sahu N."/>
            <person name="Viragh M."/>
            <person name="Koszo T."/>
            <person name="Mondo S."/>
            <person name="Kiss B."/>
            <person name="Balint B."/>
            <person name="Kues U."/>
            <person name="Barry K."/>
            <person name="Hegedus J.C."/>
            <person name="Henrissat B."/>
            <person name="Johnson J."/>
            <person name="Lipzen A."/>
            <person name="Ohm R."/>
            <person name="Nagy I."/>
            <person name="Pangilinan J."/>
            <person name="Yan J."/>
            <person name="Xiong Y."/>
            <person name="Grigoriev I.V."/>
            <person name="Hibbett D.S."/>
            <person name="Nagy L.G."/>
        </authorList>
    </citation>
    <scope>NUCLEOTIDE SEQUENCE [LARGE SCALE GENOMIC DNA]</scope>
    <source>
        <strain evidence="8 10">SZMC22713</strain>
    </source>
</reference>
<dbReference type="InterPro" id="IPR011262">
    <property type="entry name" value="DNA-dir_RNA_pol_insert"/>
</dbReference>
<evidence type="ECO:0000259" key="7">
    <source>
        <dbReference type="SMART" id="SM00662"/>
    </source>
</evidence>
<dbReference type="EMBL" id="ML170297">
    <property type="protein sequence ID" value="TDL14982.1"/>
    <property type="molecule type" value="Genomic_DNA"/>
</dbReference>
<dbReference type="InterPro" id="IPR036603">
    <property type="entry name" value="RBP11-like"/>
</dbReference>
<dbReference type="GO" id="GO:0003899">
    <property type="term" value="F:DNA-directed RNA polymerase activity"/>
    <property type="evidence" value="ECO:0007669"/>
    <property type="project" value="InterPro"/>
</dbReference>
<evidence type="ECO:0000313" key="8">
    <source>
        <dbReference type="EMBL" id="TDL14982.1"/>
    </source>
</evidence>
<evidence type="ECO:0000256" key="5">
    <source>
        <dbReference type="ARBA" id="ARBA00023242"/>
    </source>
</evidence>
<evidence type="ECO:0000256" key="2">
    <source>
        <dbReference type="ARBA" id="ARBA00022083"/>
    </source>
</evidence>
<dbReference type="VEuPathDB" id="FungiDB:BD410DRAFT_795117"/>
<dbReference type="FunFam" id="2.170.120.12:FF:000003">
    <property type="entry name" value="Dna-directed rna polymerases i and iii subunit"/>
    <property type="match status" value="1"/>
</dbReference>
<dbReference type="CDD" id="cd07032">
    <property type="entry name" value="RNAP_I_II_AC40"/>
    <property type="match status" value="1"/>
</dbReference>
<accession>A0A4Y7PJG1</accession>